<dbReference type="Gene3D" id="3.40.50.1820">
    <property type="entry name" value="alpha/beta hydrolase"/>
    <property type="match status" value="1"/>
</dbReference>
<dbReference type="EC" id="3.1.1.-" evidence="3"/>
<name>A0A1U9ZXF2_9ACTN</name>
<dbReference type="SUPFAM" id="SSF53474">
    <property type="entry name" value="alpha/beta-Hydrolases"/>
    <property type="match status" value="1"/>
</dbReference>
<dbReference type="KEGG" id="noa:BKM31_15245"/>
<evidence type="ECO:0000313" key="5">
    <source>
        <dbReference type="EMBL" id="AQZ62635.1"/>
    </source>
</evidence>
<dbReference type="AlphaFoldDB" id="A0A1U9ZXF2"/>
<protein>
    <recommendedName>
        <fullName evidence="3">Carboxylic ester hydrolase</fullName>
        <ecNumber evidence="3">3.1.1.-</ecNumber>
    </recommendedName>
</protein>
<comment type="similarity">
    <text evidence="1 3">Belongs to the type-B carboxylesterase/lipase family.</text>
</comment>
<dbReference type="Pfam" id="PF00135">
    <property type="entry name" value="COesterase"/>
    <property type="match status" value="1"/>
</dbReference>
<dbReference type="EMBL" id="CP017717">
    <property type="protein sequence ID" value="AQZ62635.1"/>
    <property type="molecule type" value="Genomic_DNA"/>
</dbReference>
<dbReference type="Proteomes" id="UP000190797">
    <property type="component" value="Chromosome"/>
</dbReference>
<dbReference type="InterPro" id="IPR050309">
    <property type="entry name" value="Type-B_Carboxylest/Lipase"/>
</dbReference>
<dbReference type="InterPro" id="IPR002018">
    <property type="entry name" value="CarbesteraseB"/>
</dbReference>
<evidence type="ECO:0000313" key="6">
    <source>
        <dbReference type="Proteomes" id="UP000190797"/>
    </source>
</evidence>
<dbReference type="STRING" id="1909395.BKM31_15245"/>
<gene>
    <name evidence="5" type="ORF">BKM31_15245</name>
</gene>
<evidence type="ECO:0000256" key="2">
    <source>
        <dbReference type="ARBA" id="ARBA00022801"/>
    </source>
</evidence>
<evidence type="ECO:0000259" key="4">
    <source>
        <dbReference type="Pfam" id="PF00135"/>
    </source>
</evidence>
<evidence type="ECO:0000256" key="3">
    <source>
        <dbReference type="RuleBase" id="RU361235"/>
    </source>
</evidence>
<dbReference type="PROSITE" id="PS00122">
    <property type="entry name" value="CARBOXYLESTERASE_B_1"/>
    <property type="match status" value="1"/>
</dbReference>
<evidence type="ECO:0000256" key="1">
    <source>
        <dbReference type="ARBA" id="ARBA00005964"/>
    </source>
</evidence>
<reference evidence="6" key="1">
    <citation type="journal article" date="2017" name="Med. Chem. Commun.">
        <title>Nonomuraea sp. ATCC 55076 harbours the largest actinomycete chromosome to date and the kistamicin biosynthetic gene cluster.</title>
        <authorList>
            <person name="Nazari B."/>
            <person name="Forneris C.C."/>
            <person name="Gibson M.I."/>
            <person name="Moon K."/>
            <person name="Schramma K.R."/>
            <person name="Seyedsayamdost M.R."/>
        </authorList>
    </citation>
    <scope>NUCLEOTIDE SEQUENCE [LARGE SCALE GENOMIC DNA]</scope>
    <source>
        <strain evidence="6">ATCC 55076</strain>
    </source>
</reference>
<keyword evidence="6" id="KW-1185">Reference proteome</keyword>
<feature type="domain" description="Carboxylesterase type B" evidence="4">
    <location>
        <begin position="53"/>
        <end position="525"/>
    </location>
</feature>
<organism evidence="5 6">
    <name type="scientific">[Actinomadura] parvosata subsp. kistnae</name>
    <dbReference type="NCBI Taxonomy" id="1909395"/>
    <lineage>
        <taxon>Bacteria</taxon>
        <taxon>Bacillati</taxon>
        <taxon>Actinomycetota</taxon>
        <taxon>Actinomycetes</taxon>
        <taxon>Streptosporangiales</taxon>
        <taxon>Streptosporangiaceae</taxon>
        <taxon>Nonomuraea</taxon>
    </lineage>
</organism>
<dbReference type="PANTHER" id="PTHR11559">
    <property type="entry name" value="CARBOXYLESTERASE"/>
    <property type="match status" value="1"/>
</dbReference>
<dbReference type="InterPro" id="IPR019826">
    <property type="entry name" value="Carboxylesterase_B_AS"/>
</dbReference>
<accession>A0A1U9ZXF2</accession>
<sequence>MYGQGAHTCTVRALRRKEISVRLIPAAAILLLTPLLATLLATPAAADPGPPGQVRTDQGVVQGVVLKDRREFKGIPYAEPPVGALRWKAPRPARPWRGVRDATAFASQCAQPASPFGNPQATYAEDCLYLNVTTPRRAGRLPVMVWLHGGGNVNGNSAPYDGAKLAVDGGVVVVTVNYRLGVLGWLAHPVLEAGERYQSGNYGLLDQQAALRWVRRNIAAFGGDPGNVTLFGESAGAADTCAHLASPTAAGLFHRAIAQSYSCAWPTRTETEAETAGAAFAAAVGCSDAACLRTLPVKTLLESYQEPNPYAVAGADAVLPAQPRDAIASGRYNRMPVVHGNTLDEMRLFISLQYPQPITEQQYEGFVRETYGADAAAVLGRYPAADYPDLRIAIATLLTDFATPLATCGHLDALGLFARSGVPVYGYQFADRSAPPLVDVPGFEEGAYHASELEYLFPGLLPGSGLNAEQRRLSDAMVGFWTSFAATGRPQAGWPRFRSPGDVLSLASGAIRTVNTAKASNCAFWASLGTAPEPGRTAVSSGRG</sequence>
<dbReference type="InterPro" id="IPR029058">
    <property type="entry name" value="AB_hydrolase_fold"/>
</dbReference>
<keyword evidence="2 3" id="KW-0378">Hydrolase</keyword>
<dbReference type="GO" id="GO:0016787">
    <property type="term" value="F:hydrolase activity"/>
    <property type="evidence" value="ECO:0007669"/>
    <property type="project" value="UniProtKB-KW"/>
</dbReference>
<proteinExistence type="inferred from homology"/>